<dbReference type="AlphaFoldDB" id="A0A1G9L4P2"/>
<dbReference type="InterPro" id="IPR044992">
    <property type="entry name" value="ChyE-like"/>
</dbReference>
<dbReference type="OrthoDB" id="5196541at2"/>
<dbReference type="Pfam" id="PF00117">
    <property type="entry name" value="GATase"/>
    <property type="match status" value="1"/>
</dbReference>
<keyword evidence="2" id="KW-0808">Transferase</keyword>
<accession>A0A1G9L4P2</accession>
<dbReference type="Proteomes" id="UP000199475">
    <property type="component" value="Unassembled WGS sequence"/>
</dbReference>
<reference evidence="2 3" key="1">
    <citation type="submission" date="2016-10" db="EMBL/GenBank/DDBJ databases">
        <authorList>
            <person name="de Groot N.N."/>
        </authorList>
    </citation>
    <scope>NUCLEOTIDE SEQUENCE [LARGE SCALE GENOMIC DNA]</scope>
    <source>
        <strain evidence="2 3">CGMCC 1.9159</strain>
    </source>
</reference>
<dbReference type="GO" id="GO:0016740">
    <property type="term" value="F:transferase activity"/>
    <property type="evidence" value="ECO:0007669"/>
    <property type="project" value="UniProtKB-KW"/>
</dbReference>
<dbReference type="STRING" id="686624.SAMN04488242_2012"/>
<gene>
    <name evidence="2" type="ORF">SAMN04488242_2012</name>
</gene>
<dbReference type="PANTHER" id="PTHR42695">
    <property type="entry name" value="GLUTAMINE AMIDOTRANSFERASE YLR126C-RELATED"/>
    <property type="match status" value="1"/>
</dbReference>
<dbReference type="GO" id="GO:0005829">
    <property type="term" value="C:cytosol"/>
    <property type="evidence" value="ECO:0007669"/>
    <property type="project" value="TreeGrafter"/>
</dbReference>
<protein>
    <submittedName>
        <fullName evidence="2">GMP synthase-Glutamine amidotransferase</fullName>
    </submittedName>
</protein>
<evidence type="ECO:0000313" key="3">
    <source>
        <dbReference type="Proteomes" id="UP000199475"/>
    </source>
</evidence>
<evidence type="ECO:0000259" key="1">
    <source>
        <dbReference type="Pfam" id="PF00117"/>
    </source>
</evidence>
<keyword evidence="2" id="KW-0315">Glutamine amidotransferase</keyword>
<dbReference type="EMBL" id="FNGP01000003">
    <property type="protein sequence ID" value="SDL56834.1"/>
    <property type="molecule type" value="Genomic_DNA"/>
</dbReference>
<evidence type="ECO:0000313" key="2">
    <source>
        <dbReference type="EMBL" id="SDL56834.1"/>
    </source>
</evidence>
<proteinExistence type="predicted"/>
<dbReference type="SUPFAM" id="SSF52317">
    <property type="entry name" value="Class I glutamine amidotransferase-like"/>
    <property type="match status" value="1"/>
</dbReference>
<dbReference type="RefSeq" id="WP_093251601.1">
    <property type="nucleotide sequence ID" value="NZ_FNGP01000003.1"/>
</dbReference>
<dbReference type="PROSITE" id="PS51273">
    <property type="entry name" value="GATASE_TYPE_1"/>
    <property type="match status" value="1"/>
</dbReference>
<dbReference type="InterPro" id="IPR029062">
    <property type="entry name" value="Class_I_gatase-like"/>
</dbReference>
<organism evidence="2 3">
    <name type="scientific">Tessaracoccus oleiagri</name>
    <dbReference type="NCBI Taxonomy" id="686624"/>
    <lineage>
        <taxon>Bacteria</taxon>
        <taxon>Bacillati</taxon>
        <taxon>Actinomycetota</taxon>
        <taxon>Actinomycetes</taxon>
        <taxon>Propionibacteriales</taxon>
        <taxon>Propionibacteriaceae</taxon>
        <taxon>Tessaracoccus</taxon>
    </lineage>
</organism>
<feature type="domain" description="Glutamine amidotransferase" evidence="1">
    <location>
        <begin position="43"/>
        <end position="182"/>
    </location>
</feature>
<dbReference type="CDD" id="cd01741">
    <property type="entry name" value="GATase1_1"/>
    <property type="match status" value="1"/>
</dbReference>
<sequence>MITVLRPDVAVGIDRFGDWLGLETEVLDIFDGHPVPTLDECREGIILLGGRPNALDDSRPWMLPLRRLLRDAVAADRPVLGICLGHQVLAHSLGGEVTVGHPTGGEHGPRRLAWTDEAAEDPLFSALAGLGEVTVAESHFDVVTRLPEGAVELAATEKYRNQAFRLGSAVGVQFHPEAPPERMAQWATNRGQDSGAMLEQMRAVDDEVSATGERIARAFAEQVARH</sequence>
<dbReference type="PANTHER" id="PTHR42695:SF5">
    <property type="entry name" value="GLUTAMINE AMIDOTRANSFERASE YLR126C-RELATED"/>
    <property type="match status" value="1"/>
</dbReference>
<dbReference type="PRINTS" id="PR00097">
    <property type="entry name" value="ANTSNTHASEII"/>
</dbReference>
<dbReference type="InterPro" id="IPR017926">
    <property type="entry name" value="GATASE"/>
</dbReference>
<name>A0A1G9L4P2_9ACTN</name>
<keyword evidence="3" id="KW-1185">Reference proteome</keyword>
<dbReference type="PRINTS" id="PR00096">
    <property type="entry name" value="GATASE"/>
</dbReference>
<dbReference type="Gene3D" id="3.40.50.880">
    <property type="match status" value="1"/>
</dbReference>